<evidence type="ECO:0000256" key="2">
    <source>
        <dbReference type="SAM" id="Phobius"/>
    </source>
</evidence>
<dbReference type="Proteomes" id="UP001203761">
    <property type="component" value="Unassembled WGS sequence"/>
</dbReference>
<reference evidence="3" key="1">
    <citation type="submission" date="2022-02" db="EMBL/GenBank/DDBJ databases">
        <authorList>
            <person name="Lee M."/>
            <person name="Kim S.-J."/>
            <person name="Jung M.-Y."/>
        </authorList>
    </citation>
    <scope>NUCLEOTIDE SEQUENCE</scope>
    <source>
        <strain evidence="3">JHP9</strain>
    </source>
</reference>
<keyword evidence="2" id="KW-1133">Transmembrane helix</keyword>
<accession>A0ABT0R126</accession>
<name>A0ABT0R126_9MICO</name>
<evidence type="ECO:0000313" key="3">
    <source>
        <dbReference type="EMBL" id="MCL6423629.1"/>
    </source>
</evidence>
<organism evidence="3 4">
    <name type="scientific">Brachybacterium equifaecis</name>
    <dbReference type="NCBI Taxonomy" id="2910770"/>
    <lineage>
        <taxon>Bacteria</taxon>
        <taxon>Bacillati</taxon>
        <taxon>Actinomycetota</taxon>
        <taxon>Actinomycetes</taxon>
        <taxon>Micrococcales</taxon>
        <taxon>Dermabacteraceae</taxon>
        <taxon>Brachybacterium</taxon>
    </lineage>
</organism>
<sequence length="183" mass="19568">MLEWIRSLPIVPAVAFLWFVVLCRAGATYLVGRGAHRLARRGRIAELVESPRVVNAIDVVSRWGAPVVALSFLTVGFQTAANFSAGLIRMPAVRYVPALIIGGFAWAVIYATVGLAAVALWVELFLRSPWAAVAVLAIVSAVVIVLVRSRRRRSTVLAEAAADTAEVSAADSSREPGADGTFR</sequence>
<keyword evidence="2" id="KW-0812">Transmembrane</keyword>
<dbReference type="EMBL" id="JAKNCJ010000004">
    <property type="protein sequence ID" value="MCL6423629.1"/>
    <property type="molecule type" value="Genomic_DNA"/>
</dbReference>
<dbReference type="RefSeq" id="WP_249737705.1">
    <property type="nucleotide sequence ID" value="NZ_JAKNCJ010000004.1"/>
</dbReference>
<feature type="transmembrane region" description="Helical" evidence="2">
    <location>
        <begin position="95"/>
        <end position="122"/>
    </location>
</feature>
<evidence type="ECO:0000256" key="1">
    <source>
        <dbReference type="SAM" id="MobiDB-lite"/>
    </source>
</evidence>
<feature type="compositionally biased region" description="Basic and acidic residues" evidence="1">
    <location>
        <begin position="172"/>
        <end position="183"/>
    </location>
</feature>
<feature type="transmembrane region" description="Helical" evidence="2">
    <location>
        <begin position="128"/>
        <end position="147"/>
    </location>
</feature>
<evidence type="ECO:0008006" key="5">
    <source>
        <dbReference type="Google" id="ProtNLM"/>
    </source>
</evidence>
<evidence type="ECO:0000313" key="4">
    <source>
        <dbReference type="Proteomes" id="UP001203761"/>
    </source>
</evidence>
<keyword evidence="4" id="KW-1185">Reference proteome</keyword>
<keyword evidence="2" id="KW-0472">Membrane</keyword>
<protein>
    <recommendedName>
        <fullName evidence="5">Membrane-associated protein</fullName>
    </recommendedName>
</protein>
<comment type="caution">
    <text evidence="3">The sequence shown here is derived from an EMBL/GenBank/DDBJ whole genome shotgun (WGS) entry which is preliminary data.</text>
</comment>
<proteinExistence type="predicted"/>
<gene>
    <name evidence="3" type="ORF">Bequi_09560</name>
</gene>
<feature type="compositionally biased region" description="Low complexity" evidence="1">
    <location>
        <begin position="162"/>
        <end position="171"/>
    </location>
</feature>
<feature type="region of interest" description="Disordered" evidence="1">
    <location>
        <begin position="162"/>
        <end position="183"/>
    </location>
</feature>